<reference evidence="3 4" key="1">
    <citation type="submission" date="2018-11" db="EMBL/GenBank/DDBJ databases">
        <title>Gordonia insulae sp. nov., isolated from an island soil.</title>
        <authorList>
            <person name="Kim Y.S."/>
            <person name="Kim S.B."/>
        </authorList>
    </citation>
    <scope>NUCLEOTIDE SEQUENCE [LARGE SCALE GENOMIC DNA]</scope>
    <source>
        <strain evidence="3 4">MMS17-SY073</strain>
    </source>
</reference>
<organism evidence="3 4">
    <name type="scientific">Gordonia insulae</name>
    <dbReference type="NCBI Taxonomy" id="2420509"/>
    <lineage>
        <taxon>Bacteria</taxon>
        <taxon>Bacillati</taxon>
        <taxon>Actinomycetota</taxon>
        <taxon>Actinomycetes</taxon>
        <taxon>Mycobacteriales</taxon>
        <taxon>Gordoniaceae</taxon>
        <taxon>Gordonia</taxon>
    </lineage>
</organism>
<dbReference type="OrthoDB" id="4370764at2"/>
<dbReference type="EMBL" id="CP033972">
    <property type="protein sequence ID" value="AZG45382.1"/>
    <property type="molecule type" value="Genomic_DNA"/>
</dbReference>
<dbReference type="CDD" id="cd00085">
    <property type="entry name" value="HNHc"/>
    <property type="match status" value="1"/>
</dbReference>
<gene>
    <name evidence="3" type="ORF">D7316_01978</name>
</gene>
<evidence type="ECO:0000313" key="4">
    <source>
        <dbReference type="Proteomes" id="UP000271469"/>
    </source>
</evidence>
<feature type="region of interest" description="Disordered" evidence="1">
    <location>
        <begin position="241"/>
        <end position="264"/>
    </location>
</feature>
<evidence type="ECO:0000256" key="1">
    <source>
        <dbReference type="SAM" id="MobiDB-lite"/>
    </source>
</evidence>
<dbReference type="AlphaFoldDB" id="A0A3G8JLD2"/>
<dbReference type="KEGG" id="gom:D7316_01978"/>
<sequence>MAEPTTGADGVGESLSEVPALLTELHSLLDRLGEADLARCSDAELIDVAQATERAINRMTFQGNRQVLDLSDRDVPRAMGFRSLANFMNAHLRISDPGRRRAQLAATGRFRQLNGQTGDPQYSTLAVAFAAGAVGAAHVHKTIEILDALPHRLPHDRKVAAEVTMGELAATHTPAEIGELGQRLLAHLDPDGELTDDADRQRHRNLWLNRQNAQQMSKLTGHLDPETRALVEMLQAVWAQPGMNNPADPQSPRGSIEDADPDQLSAAVERDRRTPAQRNHDALAALLRAVFTDGLLGKSHRGLPVQLIVKADLNDLKREAGLATTATGSLLPIADVIRLAADAQQYLAVFADHTAVPLYLGKAKRLASQGQRLASFARPDGEVCSAPGCDQPATQVEMHHAALDFAEGGLTDIVDLAPACPKHNRMVGHRVGQFTTGVYRDGLHAGRTWWRRNSQPDAPPNPEQINRRPDIAQLYGRHLDQTRARIHPPGTKAEPPPGRNTLQLTETIPPPISVVEARLALLVLAGTP</sequence>
<dbReference type="InterPro" id="IPR003870">
    <property type="entry name" value="DUF222"/>
</dbReference>
<protein>
    <recommendedName>
        <fullName evidence="2">DUF222 domain-containing protein</fullName>
    </recommendedName>
</protein>
<accession>A0A3G8JLD2</accession>
<evidence type="ECO:0000259" key="2">
    <source>
        <dbReference type="Pfam" id="PF02720"/>
    </source>
</evidence>
<name>A0A3G8JLD2_9ACTN</name>
<dbReference type="InterPro" id="IPR003615">
    <property type="entry name" value="HNH_nuc"/>
</dbReference>
<dbReference type="Pfam" id="PF02720">
    <property type="entry name" value="DUF222"/>
    <property type="match status" value="1"/>
</dbReference>
<feature type="domain" description="DUF222" evidence="2">
    <location>
        <begin position="50"/>
        <end position="376"/>
    </location>
</feature>
<evidence type="ECO:0000313" key="3">
    <source>
        <dbReference type="EMBL" id="AZG45382.1"/>
    </source>
</evidence>
<proteinExistence type="predicted"/>
<keyword evidence="4" id="KW-1185">Reference proteome</keyword>
<dbReference type="RefSeq" id="WP_124708105.1">
    <property type="nucleotide sequence ID" value="NZ_CP033972.1"/>
</dbReference>
<dbReference type="Proteomes" id="UP000271469">
    <property type="component" value="Chromosome"/>
</dbReference>